<protein>
    <submittedName>
        <fullName evidence="2">L-lactate dehydrogenase complex protein LldG</fullName>
    </submittedName>
</protein>
<evidence type="ECO:0000313" key="3">
    <source>
        <dbReference type="Proteomes" id="UP000242999"/>
    </source>
</evidence>
<dbReference type="InterPro" id="IPR037171">
    <property type="entry name" value="NagB/RpiA_transferase-like"/>
</dbReference>
<reference evidence="3" key="1">
    <citation type="submission" date="2016-10" db="EMBL/GenBank/DDBJ databases">
        <authorList>
            <person name="Varghese N."/>
            <person name="Submissions S."/>
        </authorList>
    </citation>
    <scope>NUCLEOTIDE SEQUENCE [LARGE SCALE GENOMIC DNA]</scope>
    <source>
        <strain evidence="3">DSM 7165</strain>
    </source>
</reference>
<evidence type="ECO:0000259" key="1">
    <source>
        <dbReference type="Pfam" id="PF02589"/>
    </source>
</evidence>
<dbReference type="EMBL" id="FNYH01000004">
    <property type="protein sequence ID" value="SEI55557.1"/>
    <property type="molecule type" value="Genomic_DNA"/>
</dbReference>
<dbReference type="RefSeq" id="WP_093308951.1">
    <property type="nucleotide sequence ID" value="NZ_FNYH01000004.1"/>
</dbReference>
<dbReference type="Gene3D" id="3.40.50.10420">
    <property type="entry name" value="NagB/RpiA/CoA transferase-like"/>
    <property type="match status" value="1"/>
</dbReference>
<keyword evidence="3" id="KW-1185">Reference proteome</keyword>
<dbReference type="STRING" id="64971.SAMN05421831_10474"/>
<accession>A0A1H6RSN3</accession>
<dbReference type="PANTHER" id="PTHR43682">
    <property type="entry name" value="LACTATE UTILIZATION PROTEIN C"/>
    <property type="match status" value="1"/>
</dbReference>
<dbReference type="OrthoDB" id="9794157at2"/>
<sequence>MSARDTILQRLFDGRTEALGETQAQVPASQFHVLAQVKMSLPARLQAFQQAMAKVEGEVIVLTRAQWPQKMAAWLADHTQAQRILVPPAHHVLGQALAPLWQGQWGHTWQVRTYDAPIETWQAELFNEVDLAITSTRAGIAQTGSLVLWPTPEEPRLMSLVPPIHVAILDSQRLYNTFYEVLQVEAWAQQGMPTNALLISGPSKTADIEQTLAYGVHGPKRLIVFVLVDEEMAEVCDAP</sequence>
<dbReference type="InterPro" id="IPR003741">
    <property type="entry name" value="LUD_dom"/>
</dbReference>
<name>A0A1H6RSN3_9GAMM</name>
<dbReference type="Proteomes" id="UP000242999">
    <property type="component" value="Unassembled WGS sequence"/>
</dbReference>
<dbReference type="AlphaFoldDB" id="A0A1H6RSN3"/>
<dbReference type="SUPFAM" id="SSF100950">
    <property type="entry name" value="NagB/RpiA/CoA transferase-like"/>
    <property type="match status" value="1"/>
</dbReference>
<dbReference type="Pfam" id="PF02589">
    <property type="entry name" value="LUD_dom"/>
    <property type="match status" value="1"/>
</dbReference>
<gene>
    <name evidence="2" type="ORF">SAMN05421831_10474</name>
</gene>
<dbReference type="PANTHER" id="PTHR43682:SF1">
    <property type="entry name" value="LACTATE UTILIZATION PROTEIN C"/>
    <property type="match status" value="1"/>
</dbReference>
<organism evidence="2 3">
    <name type="scientific">Allopseudospirillum japonicum</name>
    <dbReference type="NCBI Taxonomy" id="64971"/>
    <lineage>
        <taxon>Bacteria</taxon>
        <taxon>Pseudomonadati</taxon>
        <taxon>Pseudomonadota</taxon>
        <taxon>Gammaproteobacteria</taxon>
        <taxon>Oceanospirillales</taxon>
        <taxon>Oceanospirillaceae</taxon>
        <taxon>Allopseudospirillum</taxon>
    </lineage>
</organism>
<dbReference type="InterPro" id="IPR024185">
    <property type="entry name" value="FTHF_cligase-like_sf"/>
</dbReference>
<feature type="domain" description="LUD" evidence="1">
    <location>
        <begin position="46"/>
        <end position="226"/>
    </location>
</feature>
<proteinExistence type="predicted"/>
<evidence type="ECO:0000313" key="2">
    <source>
        <dbReference type="EMBL" id="SEI55557.1"/>
    </source>
</evidence>